<reference evidence="5" key="1">
    <citation type="submission" date="2019-02" db="EMBL/GenBank/DDBJ databases">
        <authorList>
            <person name="Gruber-Vodicka R. H."/>
            <person name="Seah K. B. B."/>
        </authorList>
    </citation>
    <scope>NUCLEOTIDE SEQUENCE</scope>
    <source>
        <strain evidence="5">BECK_M7</strain>
    </source>
</reference>
<dbReference type="PANTHER" id="PTHR42659:SF2">
    <property type="entry name" value="XANTHINE DEHYDROGENASE SUBUNIT C-RELATED"/>
    <property type="match status" value="1"/>
</dbReference>
<feature type="domain" description="CO dehydrogenase flavoprotein C-terminal" evidence="4">
    <location>
        <begin position="46"/>
        <end position="148"/>
    </location>
</feature>
<dbReference type="GO" id="GO:0016491">
    <property type="term" value="F:oxidoreductase activity"/>
    <property type="evidence" value="ECO:0007669"/>
    <property type="project" value="UniProtKB-KW"/>
</dbReference>
<organism evidence="5">
    <name type="scientific">Candidatus Kentrum sp. LFY</name>
    <dbReference type="NCBI Taxonomy" id="2126342"/>
    <lineage>
        <taxon>Bacteria</taxon>
        <taxon>Pseudomonadati</taxon>
        <taxon>Pseudomonadota</taxon>
        <taxon>Gammaproteobacteria</taxon>
        <taxon>Candidatus Kentrum</taxon>
    </lineage>
</organism>
<dbReference type="Gene3D" id="3.30.390.50">
    <property type="entry name" value="CO dehydrogenase flavoprotein, C-terminal domain"/>
    <property type="match status" value="1"/>
</dbReference>
<proteinExistence type="predicted"/>
<keyword evidence="1" id="KW-0285">Flavoprotein</keyword>
<keyword evidence="2" id="KW-0274">FAD</keyword>
<dbReference type="SUPFAM" id="SSF55447">
    <property type="entry name" value="CO dehydrogenase flavoprotein C-terminal domain-like"/>
    <property type="match status" value="1"/>
</dbReference>
<dbReference type="InterPro" id="IPR036683">
    <property type="entry name" value="CO_DH_flav_C_dom_sf"/>
</dbReference>
<dbReference type="PANTHER" id="PTHR42659">
    <property type="entry name" value="XANTHINE DEHYDROGENASE SUBUNIT C-RELATED"/>
    <property type="match status" value="1"/>
</dbReference>
<dbReference type="Pfam" id="PF03450">
    <property type="entry name" value="CO_deh_flav_C"/>
    <property type="match status" value="1"/>
</dbReference>
<evidence type="ECO:0000259" key="4">
    <source>
        <dbReference type="SMART" id="SM01092"/>
    </source>
</evidence>
<dbReference type="InterPro" id="IPR051312">
    <property type="entry name" value="Diverse_Substr_Oxidored"/>
</dbReference>
<evidence type="ECO:0000256" key="3">
    <source>
        <dbReference type="ARBA" id="ARBA00023002"/>
    </source>
</evidence>
<dbReference type="EMBL" id="CAADFF010000016">
    <property type="protein sequence ID" value="VFJ89574.1"/>
    <property type="molecule type" value="Genomic_DNA"/>
</dbReference>
<gene>
    <name evidence="5" type="ORF">BECKLFY1418B_GA0070995_101617</name>
</gene>
<evidence type="ECO:0000313" key="5">
    <source>
        <dbReference type="EMBL" id="VFJ89574.1"/>
    </source>
</evidence>
<evidence type="ECO:0000256" key="2">
    <source>
        <dbReference type="ARBA" id="ARBA00022827"/>
    </source>
</evidence>
<dbReference type="InterPro" id="IPR005107">
    <property type="entry name" value="CO_DH_flav_C"/>
</dbReference>
<dbReference type="AlphaFoldDB" id="A0A450UBJ3"/>
<sequence>MTLDHAGSRRRLALKDFFQGYKKLDKRNSESMEKISFPLPAESTLFNFEKVSKRAHFDIASVNSAIWITLDGGIMRQVHLSAGGVAPIPLYLSDTSHYSTGRKPDIDTVREAASIAQSEISPIGDVRGSAVYKRLLPRQLIHAHFITLFPEKIPLEGLLDSSANTSSGNLQRNGKKYDSFLKSHFSPSLVLDSASPWRDDGQYPGW</sequence>
<name>A0A450UBJ3_9GAMM</name>
<dbReference type="SMART" id="SM01092">
    <property type="entry name" value="CO_deh_flav_C"/>
    <property type="match status" value="1"/>
</dbReference>
<evidence type="ECO:0000256" key="1">
    <source>
        <dbReference type="ARBA" id="ARBA00022630"/>
    </source>
</evidence>
<protein>
    <submittedName>
        <fullName evidence="5">CO dehydrogenase flavoprotein C-terminal domain-containing protein</fullName>
    </submittedName>
</protein>
<accession>A0A450UBJ3</accession>
<keyword evidence="3" id="KW-0560">Oxidoreductase</keyword>